<evidence type="ECO:0000313" key="2">
    <source>
        <dbReference type="EMBL" id="ORC93853.1"/>
    </source>
</evidence>
<dbReference type="Pfam" id="PF21850">
    <property type="entry name" value="DUF6909"/>
    <property type="match status" value="1"/>
</dbReference>
<reference evidence="2 3" key="1">
    <citation type="submission" date="2017-03" db="EMBL/GenBank/DDBJ databases">
        <title>An alternative strategy for trypanosome survival in the mammalian bloodstream revealed through genome and transcriptome analysis of the ubiquitous bovine parasite Trypanosoma (Megatrypanum) theileri.</title>
        <authorList>
            <person name="Kelly S."/>
            <person name="Ivens A."/>
            <person name="Mott A."/>
            <person name="O'Neill E."/>
            <person name="Emms D."/>
            <person name="Macleod O."/>
            <person name="Voorheis P."/>
            <person name="Matthews J."/>
            <person name="Matthews K."/>
            <person name="Carrington M."/>
        </authorList>
    </citation>
    <scope>NUCLEOTIDE SEQUENCE [LARGE SCALE GENOMIC DNA]</scope>
    <source>
        <strain evidence="2">Edinburgh</strain>
    </source>
</reference>
<dbReference type="Proteomes" id="UP000192257">
    <property type="component" value="Unassembled WGS sequence"/>
</dbReference>
<feature type="domain" description="Cyclic nucleotide-binding" evidence="1">
    <location>
        <begin position="99"/>
        <end position="183"/>
    </location>
</feature>
<comment type="caution">
    <text evidence="2">The sequence shown here is derived from an EMBL/GenBank/DDBJ whole genome shotgun (WGS) entry which is preliminary data.</text>
</comment>
<protein>
    <recommendedName>
        <fullName evidence="1">Cyclic nucleotide-binding domain-containing protein</fullName>
    </recommendedName>
</protein>
<evidence type="ECO:0000259" key="1">
    <source>
        <dbReference type="PROSITE" id="PS50042"/>
    </source>
</evidence>
<keyword evidence="3" id="KW-1185">Reference proteome</keyword>
<organism evidence="2 3">
    <name type="scientific">Trypanosoma theileri</name>
    <dbReference type="NCBI Taxonomy" id="67003"/>
    <lineage>
        <taxon>Eukaryota</taxon>
        <taxon>Discoba</taxon>
        <taxon>Euglenozoa</taxon>
        <taxon>Kinetoplastea</taxon>
        <taxon>Metakinetoplastina</taxon>
        <taxon>Trypanosomatida</taxon>
        <taxon>Trypanosomatidae</taxon>
        <taxon>Trypanosoma</taxon>
    </lineage>
</organism>
<evidence type="ECO:0000313" key="3">
    <source>
        <dbReference type="Proteomes" id="UP000192257"/>
    </source>
</evidence>
<dbReference type="InterPro" id="IPR000595">
    <property type="entry name" value="cNMP-bd_dom"/>
</dbReference>
<dbReference type="Gene3D" id="2.60.120.10">
    <property type="entry name" value="Jelly Rolls"/>
    <property type="match status" value="1"/>
</dbReference>
<dbReference type="SUPFAM" id="SSF51206">
    <property type="entry name" value="cAMP-binding domain-like"/>
    <property type="match status" value="1"/>
</dbReference>
<dbReference type="PROSITE" id="PS50042">
    <property type="entry name" value="CNMP_BINDING_3"/>
    <property type="match status" value="1"/>
</dbReference>
<dbReference type="InterPro" id="IPR054204">
    <property type="entry name" value="DUF6909"/>
</dbReference>
<dbReference type="AlphaFoldDB" id="A0A1X0PB50"/>
<dbReference type="InterPro" id="IPR014710">
    <property type="entry name" value="RmlC-like_jellyroll"/>
</dbReference>
<gene>
    <name evidence="2" type="ORF">TM35_000017300</name>
</gene>
<proteinExistence type="predicted"/>
<dbReference type="InterPro" id="IPR018490">
    <property type="entry name" value="cNMP-bd_dom_sf"/>
</dbReference>
<dbReference type="GeneID" id="39981191"/>
<sequence length="785" mass="87211">MNAISLDSAGRVKSVAISVGDLTSMGENSYDSSEQANIDDIIGVAEQLKSTPALTPVASQKCAISQKHGGTSVHHFLYTVPHLFTLTEDLIGGLNIMVREYSALDIIIEEGTVLSHVFVLASGTVEVINARVGRTSIVGHRRVGSITAPNIFGMDDVILEKPTEFSYHASSSATLLLISKEQFCALFNHSPIFSNSVSGQILHTLSAFSMFEDFCRSLFGLSTSSVSGRSNFGEEGYKLSMPTAVNIYKASGTVFHKLMHSSSVDTDALRYCVKRLPENITETFVVIVSRTTTAFLSEGFALTNTNHLEMATRYRPTWKIGERGQTVVIARDGFTDIIDFVTNLCMLMVESKKIRMRLQRLSSPFALDILRNSLVDNDDVPIDVVKSLLAKLPFSESEIDGLTQIWEGPRVMKMLYNILLQREEYVVYIDVNMSKKFAPDPYLNWSLSIIRHIRSELGLKDGNGDSLPKDLTIDILFSSNITVKTLLCSASEAFKDILEGYKLEWEKSNNSSIHPKDRDIYILQHLLEQDETLREAYKERLKASGFIMMEDSRASALIVDLINVSKLNFSVIDASLRNNLVSPTNKKTNNFIINIDRTFGAQIETVLRSLILTFGDYIRSVNVNGSVAGLVGNRGDVVLPTKLLFSKQSFGEDSTDETRNCNVDDIGENDVLPFLENGTVSLHRGACVTIPGVILYSDSVMRFYKVVHGCTSIDMRSSYVARQLEESHRTGVLRKGVCRRFLFYMDTVPLKNGDETESESESVKRDILFSVCATTRSLLNMILSS</sequence>
<dbReference type="CDD" id="cd00038">
    <property type="entry name" value="CAP_ED"/>
    <property type="match status" value="1"/>
</dbReference>
<dbReference type="EMBL" id="NBCO01000001">
    <property type="protein sequence ID" value="ORC93853.1"/>
    <property type="molecule type" value="Genomic_DNA"/>
</dbReference>
<accession>A0A1X0PB50</accession>
<dbReference type="OrthoDB" id="432483at2759"/>
<dbReference type="Pfam" id="PF00027">
    <property type="entry name" value="cNMP_binding"/>
    <property type="match status" value="1"/>
</dbReference>
<dbReference type="RefSeq" id="XP_028887919.1">
    <property type="nucleotide sequence ID" value="XM_029021411.1"/>
</dbReference>
<name>A0A1X0PB50_9TRYP</name>
<dbReference type="VEuPathDB" id="TriTrypDB:TM35_000017300"/>